<protein>
    <recommendedName>
        <fullName evidence="1">Predicted 3'-5' exonuclease PolB-like domain-containing protein</fullName>
    </recommendedName>
</protein>
<dbReference type="SUPFAM" id="SSF53098">
    <property type="entry name" value="Ribonuclease H-like"/>
    <property type="match status" value="1"/>
</dbReference>
<comment type="caution">
    <text evidence="2">The sequence shown here is derived from an EMBL/GenBank/DDBJ whole genome shotgun (WGS) entry which is preliminary data.</text>
</comment>
<name>A0A1F8DSL8_9BACT</name>
<reference evidence="2 3" key="1">
    <citation type="journal article" date="2016" name="Nat. Commun.">
        <title>Thousands of microbial genomes shed light on interconnected biogeochemical processes in an aquifer system.</title>
        <authorList>
            <person name="Anantharaman K."/>
            <person name="Brown C.T."/>
            <person name="Hug L.A."/>
            <person name="Sharon I."/>
            <person name="Castelle C.J."/>
            <person name="Probst A.J."/>
            <person name="Thomas B.C."/>
            <person name="Singh A."/>
            <person name="Wilkins M.J."/>
            <person name="Karaoz U."/>
            <person name="Brodie E.L."/>
            <person name="Williams K.H."/>
            <person name="Hubbard S.S."/>
            <person name="Banfield J.F."/>
        </authorList>
    </citation>
    <scope>NUCLEOTIDE SEQUENCE [LARGE SCALE GENOMIC DNA]</scope>
</reference>
<accession>A0A1F8DSL8</accession>
<evidence type="ECO:0000259" key="1">
    <source>
        <dbReference type="Pfam" id="PF10108"/>
    </source>
</evidence>
<gene>
    <name evidence="2" type="ORF">A3A20_01695</name>
</gene>
<evidence type="ECO:0000313" key="3">
    <source>
        <dbReference type="Proteomes" id="UP000178946"/>
    </source>
</evidence>
<dbReference type="InterPro" id="IPR036397">
    <property type="entry name" value="RNaseH_sf"/>
</dbReference>
<sequence>MSTQKLILDVETVGVDFETLDAVSQKQMLRYFERYADSSEEVETAKDSLGLWPLTGEVVAIGILNPDTNKGAVYINAKGEDLPEELEPGVVIETGDETTILKKWWETANAYNYLITYNGRGFDIPFLMVRSAINGIRPTKNFLSNRYLTSQQYGAIHVDLQDQMTFYGAMRKNFSLHFWSRAFDIKSPKEEGVSGEDVKGLYKDKKFLEIARYNLGDLKATKELYLKWNQYLNI</sequence>
<evidence type="ECO:0000313" key="2">
    <source>
        <dbReference type="EMBL" id="OGM91633.1"/>
    </source>
</evidence>
<proteinExistence type="predicted"/>
<dbReference type="InterPro" id="IPR012337">
    <property type="entry name" value="RNaseH-like_sf"/>
</dbReference>
<dbReference type="STRING" id="1802557.A3A20_01695"/>
<dbReference type="Gene3D" id="3.30.420.10">
    <property type="entry name" value="Ribonuclease H-like superfamily/Ribonuclease H"/>
    <property type="match status" value="1"/>
</dbReference>
<feature type="domain" description="Predicted 3'-5' exonuclease PolB-like" evidence="1">
    <location>
        <begin position="95"/>
        <end position="229"/>
    </location>
</feature>
<dbReference type="InterPro" id="IPR019288">
    <property type="entry name" value="3'-5'_exonuclease_PolB-like"/>
</dbReference>
<dbReference type="EMBL" id="MGIR01000001">
    <property type="protein sequence ID" value="OGM91633.1"/>
    <property type="molecule type" value="Genomic_DNA"/>
</dbReference>
<dbReference type="GO" id="GO:0003676">
    <property type="term" value="F:nucleic acid binding"/>
    <property type="evidence" value="ECO:0007669"/>
    <property type="project" value="InterPro"/>
</dbReference>
<dbReference type="Pfam" id="PF10108">
    <property type="entry name" value="DNA_pol_B_exo2"/>
    <property type="match status" value="1"/>
</dbReference>
<organism evidence="2 3">
    <name type="scientific">Candidatus Wolfebacteria bacterium RIFCSPLOWO2_01_FULL_45_19</name>
    <dbReference type="NCBI Taxonomy" id="1802557"/>
    <lineage>
        <taxon>Bacteria</taxon>
        <taxon>Candidatus Wolfeibacteriota</taxon>
    </lineage>
</organism>
<dbReference type="Proteomes" id="UP000178946">
    <property type="component" value="Unassembled WGS sequence"/>
</dbReference>
<dbReference type="AlphaFoldDB" id="A0A1F8DSL8"/>